<evidence type="ECO:0000259" key="7">
    <source>
        <dbReference type="Pfam" id="PF03772"/>
    </source>
</evidence>
<keyword evidence="4 6" id="KW-1133">Transmembrane helix</keyword>
<reference evidence="9" key="1">
    <citation type="submission" date="2021-07" db="EMBL/GenBank/DDBJ databases">
        <title>Aureisphaera sp. CAU 1614 isolated from sea sediment.</title>
        <authorList>
            <person name="Kim W."/>
        </authorList>
    </citation>
    <scope>NUCLEOTIDE SEQUENCE</scope>
    <source>
        <strain evidence="9">CAU 1614</strain>
    </source>
</reference>
<sequence length="664" mass="76722">MIQLAFALTTGIVLAYLFPISFSIVPFLGLGLGLLLGIWWFLRNKLRPFPFFEIFSFILFMTIGYANYQLRHPQFEKNHYSKFYSEKQFKTVQIKIKEVLKPSAFQDKYIAEVFQLNAQKTKGKILVNFQKDSLLSPFKVDEQLVLYSEIKTIRKAVNPHQFDYKNYMQSLGVYYQIEGSKNQILNIDKGSPTFKGVAEEYRSYLISKLKETPIESNERSIIEALILGQRRNIDPETYKEYAAAGAIHILAVSGLHVGIIFVILSWVLKPISFLKYGSIIKSALIVLLLWGFAFLAGLSPSVIRAVTMFSFFALASMSNRPSNSFNILFLSFLSLLLFNPNWLFHVGFQLSYLAVFFIIWVQPTLNKLYRPRFKFDKLFWDIITVTLAAQLGIAPLSIYYFHQFPGLFFISNLVILPFLTLLLGYGIMVVLLAGINLLPDFVALGYNYLIKFLNTFIHWVAKKEMFLFQDISMSFLKMIGFYILIISLIIWWRQNQRKLVFLVLGSLILILGVTFYEKSRSKEELVIFHKSRKTWMAITTKDSLKLFQKDTFSIEDEYPIKAFRVAKNKEVVFAQRIPSVFSFKEKIFIITDSLGVYPSVKGGIILLSESPKVNLERLIDSLQPELIIADGNNYTSYVNRWKKTCEIKNTPFHSTREKGAFIFN</sequence>
<evidence type="ECO:0000256" key="4">
    <source>
        <dbReference type="ARBA" id="ARBA00022989"/>
    </source>
</evidence>
<keyword evidence="3 6" id="KW-0812">Transmembrane</keyword>
<keyword evidence="5 6" id="KW-0472">Membrane</keyword>
<accession>A0A9X1FM49</accession>
<evidence type="ECO:0000256" key="5">
    <source>
        <dbReference type="ARBA" id="ARBA00023136"/>
    </source>
</evidence>
<organism evidence="9 10">
    <name type="scientific">Halomarinibacterium sedimenti</name>
    <dbReference type="NCBI Taxonomy" id="2857106"/>
    <lineage>
        <taxon>Bacteria</taxon>
        <taxon>Pseudomonadati</taxon>
        <taxon>Bacteroidota</taxon>
        <taxon>Flavobacteriia</taxon>
        <taxon>Flavobacteriales</taxon>
        <taxon>Flavobacteriaceae</taxon>
        <taxon>Halomarinibacterium</taxon>
    </lineage>
</organism>
<feature type="transmembrane region" description="Helical" evidence="6">
    <location>
        <begin position="407"/>
        <end position="434"/>
    </location>
</feature>
<dbReference type="Pfam" id="PF13567">
    <property type="entry name" value="DUF4131"/>
    <property type="match status" value="1"/>
</dbReference>
<feature type="domain" description="ComEC/Rec2-related protein" evidence="7">
    <location>
        <begin position="225"/>
        <end position="493"/>
    </location>
</feature>
<feature type="transmembrane region" description="Helical" evidence="6">
    <location>
        <begin position="441"/>
        <end position="461"/>
    </location>
</feature>
<dbReference type="PANTHER" id="PTHR30619">
    <property type="entry name" value="DNA INTERNALIZATION/COMPETENCE PROTEIN COMEC/REC2"/>
    <property type="match status" value="1"/>
</dbReference>
<feature type="transmembrane region" description="Helical" evidence="6">
    <location>
        <begin position="48"/>
        <end position="68"/>
    </location>
</feature>
<keyword evidence="10" id="KW-1185">Reference proteome</keyword>
<evidence type="ECO:0000313" key="9">
    <source>
        <dbReference type="EMBL" id="MBW2936840.1"/>
    </source>
</evidence>
<feature type="transmembrane region" description="Helical" evidence="6">
    <location>
        <begin position="241"/>
        <end position="267"/>
    </location>
</feature>
<feature type="transmembrane region" description="Helical" evidence="6">
    <location>
        <begin position="350"/>
        <end position="366"/>
    </location>
</feature>
<evidence type="ECO:0000256" key="3">
    <source>
        <dbReference type="ARBA" id="ARBA00022692"/>
    </source>
</evidence>
<dbReference type="InterPro" id="IPR004477">
    <property type="entry name" value="ComEC_N"/>
</dbReference>
<protein>
    <submittedName>
        <fullName evidence="9">ComEC family competence protein</fullName>
    </submittedName>
</protein>
<feature type="domain" description="DUF4131" evidence="8">
    <location>
        <begin position="21"/>
        <end position="183"/>
    </location>
</feature>
<dbReference type="EMBL" id="JAHWDP010000001">
    <property type="protein sequence ID" value="MBW2936840.1"/>
    <property type="molecule type" value="Genomic_DNA"/>
</dbReference>
<dbReference type="GO" id="GO:0005886">
    <property type="term" value="C:plasma membrane"/>
    <property type="evidence" value="ECO:0007669"/>
    <property type="project" value="UniProtKB-SubCell"/>
</dbReference>
<comment type="caution">
    <text evidence="9">The sequence shown here is derived from an EMBL/GenBank/DDBJ whole genome shotgun (WGS) entry which is preliminary data.</text>
</comment>
<feature type="transmembrane region" description="Helical" evidence="6">
    <location>
        <begin position="499"/>
        <end position="516"/>
    </location>
</feature>
<comment type="subcellular location">
    <subcellularLocation>
        <location evidence="1">Cell membrane</location>
        <topology evidence="1">Multi-pass membrane protein</topology>
    </subcellularLocation>
</comment>
<dbReference type="Proteomes" id="UP001138686">
    <property type="component" value="Unassembled WGS sequence"/>
</dbReference>
<dbReference type="Pfam" id="PF03772">
    <property type="entry name" value="Competence"/>
    <property type="match status" value="1"/>
</dbReference>
<feature type="transmembrane region" description="Helical" evidence="6">
    <location>
        <begin position="324"/>
        <end position="344"/>
    </location>
</feature>
<feature type="transmembrane region" description="Helical" evidence="6">
    <location>
        <begin position="473"/>
        <end position="492"/>
    </location>
</feature>
<keyword evidence="2" id="KW-1003">Cell membrane</keyword>
<evidence type="ECO:0000259" key="8">
    <source>
        <dbReference type="Pfam" id="PF13567"/>
    </source>
</evidence>
<evidence type="ECO:0000313" key="10">
    <source>
        <dbReference type="Proteomes" id="UP001138686"/>
    </source>
</evidence>
<evidence type="ECO:0000256" key="2">
    <source>
        <dbReference type="ARBA" id="ARBA00022475"/>
    </source>
</evidence>
<dbReference type="RefSeq" id="WP_219050722.1">
    <property type="nucleotide sequence ID" value="NZ_JAHWDP010000001.1"/>
</dbReference>
<proteinExistence type="predicted"/>
<feature type="transmembrane region" description="Helical" evidence="6">
    <location>
        <begin position="12"/>
        <end position="42"/>
    </location>
</feature>
<dbReference type="AlphaFoldDB" id="A0A9X1FM49"/>
<dbReference type="InterPro" id="IPR025405">
    <property type="entry name" value="DUF4131"/>
</dbReference>
<dbReference type="NCBIfam" id="TIGR00360">
    <property type="entry name" value="ComEC_N-term"/>
    <property type="match status" value="1"/>
</dbReference>
<feature type="transmembrane region" description="Helical" evidence="6">
    <location>
        <begin position="378"/>
        <end position="401"/>
    </location>
</feature>
<name>A0A9X1FM49_9FLAO</name>
<dbReference type="InterPro" id="IPR052159">
    <property type="entry name" value="Competence_DNA_uptake"/>
</dbReference>
<evidence type="ECO:0000256" key="6">
    <source>
        <dbReference type="SAM" id="Phobius"/>
    </source>
</evidence>
<evidence type="ECO:0000256" key="1">
    <source>
        <dbReference type="ARBA" id="ARBA00004651"/>
    </source>
</evidence>
<feature type="transmembrane region" description="Helical" evidence="6">
    <location>
        <begin position="279"/>
        <end position="303"/>
    </location>
</feature>
<gene>
    <name evidence="9" type="ORF">KXJ69_01905</name>
</gene>
<dbReference type="PANTHER" id="PTHR30619:SF1">
    <property type="entry name" value="RECOMBINATION PROTEIN 2"/>
    <property type="match status" value="1"/>
</dbReference>